<reference evidence="1" key="1">
    <citation type="thesis" date="2020" institute="ProQuest LLC" country="789 East Eisenhower Parkway, Ann Arbor, MI, USA">
        <title>Comparative Genomics and Chromosome Evolution.</title>
        <authorList>
            <person name="Mudd A.B."/>
        </authorList>
    </citation>
    <scope>NUCLEOTIDE SEQUENCE</scope>
    <source>
        <strain evidence="1">HN-11 Male</strain>
        <tissue evidence="1">Kidney and liver</tissue>
    </source>
</reference>
<accession>A0A8J6ETD0</accession>
<sequence length="82" mass="9674">MWKSPPCGRPSSPLVTGFKTFLCLLYVRNSNFHSMTRKCRGTSINLWWENGRILFQRRLHFFHDGLPLLCCPYITYVLGHRT</sequence>
<dbReference type="EMBL" id="WNTK01000013">
    <property type="protein sequence ID" value="KAG9474461.1"/>
    <property type="molecule type" value="Genomic_DNA"/>
</dbReference>
<gene>
    <name evidence="1" type="ORF">GDO78_004654</name>
</gene>
<proteinExistence type="predicted"/>
<organism evidence="1 2">
    <name type="scientific">Eleutherodactylus coqui</name>
    <name type="common">Puerto Rican coqui</name>
    <dbReference type="NCBI Taxonomy" id="57060"/>
    <lineage>
        <taxon>Eukaryota</taxon>
        <taxon>Metazoa</taxon>
        <taxon>Chordata</taxon>
        <taxon>Craniata</taxon>
        <taxon>Vertebrata</taxon>
        <taxon>Euteleostomi</taxon>
        <taxon>Amphibia</taxon>
        <taxon>Batrachia</taxon>
        <taxon>Anura</taxon>
        <taxon>Neobatrachia</taxon>
        <taxon>Hyloidea</taxon>
        <taxon>Eleutherodactylidae</taxon>
        <taxon>Eleutherodactylinae</taxon>
        <taxon>Eleutherodactylus</taxon>
        <taxon>Eleutherodactylus</taxon>
    </lineage>
</organism>
<comment type="caution">
    <text evidence="1">The sequence shown here is derived from an EMBL/GenBank/DDBJ whole genome shotgun (WGS) entry which is preliminary data.</text>
</comment>
<evidence type="ECO:0000313" key="1">
    <source>
        <dbReference type="EMBL" id="KAG9474461.1"/>
    </source>
</evidence>
<dbReference type="AlphaFoldDB" id="A0A8J6ETD0"/>
<dbReference type="Proteomes" id="UP000770717">
    <property type="component" value="Unassembled WGS sequence"/>
</dbReference>
<name>A0A8J6ETD0_ELECQ</name>
<keyword evidence="2" id="KW-1185">Reference proteome</keyword>
<protein>
    <submittedName>
        <fullName evidence="1">Uncharacterized protein</fullName>
    </submittedName>
</protein>
<evidence type="ECO:0000313" key="2">
    <source>
        <dbReference type="Proteomes" id="UP000770717"/>
    </source>
</evidence>